<organism evidence="2 3">
    <name type="scientific">Muricoprocola aceti</name>
    <dbReference type="NCBI Taxonomy" id="2981772"/>
    <lineage>
        <taxon>Bacteria</taxon>
        <taxon>Bacillati</taxon>
        <taxon>Bacillota</taxon>
        <taxon>Clostridia</taxon>
        <taxon>Lachnospirales</taxon>
        <taxon>Lachnospiraceae</taxon>
        <taxon>Muricoprocola</taxon>
    </lineage>
</organism>
<protein>
    <submittedName>
        <fullName evidence="2">Recombinase family protein</fullName>
    </submittedName>
</protein>
<dbReference type="RefSeq" id="WP_262655932.1">
    <property type="nucleotide sequence ID" value="NZ_JAOQKE010000037.1"/>
</dbReference>
<sequence length="365" mass="41722">MLTLLASFAQEESRSISENIKWATRKRFEQGIPNGHKAPYGYEWDGEMFRIIPEQGEVVKEIYRRYLAGESAYGIAKTLAERGVTGQMGMPIEQTTIKEILSSQSYTGTMVLQKNFFTEGHIRRRNKGELPMYLVDEMFEPLVSEEDYQKALEIRQQRAEQFPNNQDNLTPFSGKVKCGYCGCGVSRRTSGGRKRWVCNTRERKGMKQCECRPILETELTAAAKTVLGGSFDESAFSKEIRQVTLYSDRIEVSLLNGNRKSIIRQFSGCRGQNAFTNKVWCGSCGCKCERDNYGKKKRKIWCCSQPRTQCQMKRLPESELLEAAESLLGENFQAKVSADIDRVVVSDNQVDFEYKNGTVKTWQRK</sequence>
<evidence type="ECO:0000259" key="1">
    <source>
        <dbReference type="PROSITE" id="PS51737"/>
    </source>
</evidence>
<dbReference type="Pfam" id="PF13408">
    <property type="entry name" value="Zn_ribbon_recom"/>
    <property type="match status" value="2"/>
</dbReference>
<dbReference type="InterPro" id="IPR038109">
    <property type="entry name" value="DNA_bind_recomb_sf"/>
</dbReference>
<dbReference type="Pfam" id="PF07508">
    <property type="entry name" value="Recombinase"/>
    <property type="match status" value="1"/>
</dbReference>
<evidence type="ECO:0000313" key="3">
    <source>
        <dbReference type="Proteomes" id="UP001652338"/>
    </source>
</evidence>
<gene>
    <name evidence="2" type="ORF">OCV47_15545</name>
</gene>
<dbReference type="InterPro" id="IPR025827">
    <property type="entry name" value="Zn_ribbon_recom_dom"/>
</dbReference>
<evidence type="ECO:0000313" key="2">
    <source>
        <dbReference type="EMBL" id="MCU6726711.1"/>
    </source>
</evidence>
<dbReference type="PANTHER" id="PTHR30461:SF23">
    <property type="entry name" value="DNA RECOMBINASE-RELATED"/>
    <property type="match status" value="1"/>
</dbReference>
<dbReference type="PROSITE" id="PS51737">
    <property type="entry name" value="RECOMBINASE_DNA_BIND"/>
    <property type="match status" value="1"/>
</dbReference>
<name>A0ABT2SQX1_9FIRM</name>
<proteinExistence type="predicted"/>
<dbReference type="PANTHER" id="PTHR30461">
    <property type="entry name" value="DNA-INVERTASE FROM LAMBDOID PROPHAGE"/>
    <property type="match status" value="1"/>
</dbReference>
<comment type="caution">
    <text evidence="2">The sequence shown here is derived from an EMBL/GenBank/DDBJ whole genome shotgun (WGS) entry which is preliminary data.</text>
</comment>
<dbReference type="EMBL" id="JAOQKE010000037">
    <property type="protein sequence ID" value="MCU6726711.1"/>
    <property type="molecule type" value="Genomic_DNA"/>
</dbReference>
<feature type="domain" description="Recombinase" evidence="1">
    <location>
        <begin position="39"/>
        <end position="161"/>
    </location>
</feature>
<dbReference type="Gene3D" id="3.90.1750.20">
    <property type="entry name" value="Putative Large Serine Recombinase, Chain B, Domain 2"/>
    <property type="match status" value="1"/>
</dbReference>
<dbReference type="InterPro" id="IPR011109">
    <property type="entry name" value="DNA_bind_recombinase_dom"/>
</dbReference>
<reference evidence="2 3" key="1">
    <citation type="journal article" date="2021" name="ISME Commun">
        <title>Automated analysis of genomic sequences facilitates high-throughput and comprehensive description of bacteria.</title>
        <authorList>
            <person name="Hitch T.C.A."/>
        </authorList>
    </citation>
    <scope>NUCLEOTIDE SEQUENCE [LARGE SCALE GENOMIC DNA]</scope>
    <source>
        <strain evidence="2 3">Sanger_29</strain>
    </source>
</reference>
<dbReference type="Proteomes" id="UP001652338">
    <property type="component" value="Unassembled WGS sequence"/>
</dbReference>
<accession>A0ABT2SQX1</accession>
<dbReference type="InterPro" id="IPR050639">
    <property type="entry name" value="SSR_resolvase"/>
</dbReference>
<keyword evidence="3" id="KW-1185">Reference proteome</keyword>